<dbReference type="NCBIfam" id="TIGR01549">
    <property type="entry name" value="HAD-SF-IA-v1"/>
    <property type="match status" value="1"/>
</dbReference>
<proteinExistence type="inferred from homology"/>
<evidence type="ECO:0000313" key="2">
    <source>
        <dbReference type="EMBL" id="SEW24925.1"/>
    </source>
</evidence>
<name>A0A1I0QE90_9EURY</name>
<sequence>MTYDAVVFDNDGVLTHPTPRDVLRAATVEAFERVGVPDPDPEHVDAVHLHVTPEDLQSAAEAYDLDPAALWRARDETFSETQVADMEAGRKPLYEDYEAVRAVDVPRGIVSTNQHATIEAILDHHGIRGDFRSYYGREMEPASLHKKKPESHYLDRALADLGVAPGDALFVGDSESDVLAAENAGTDSAFLWRDHREGYDLNATPDYELDSLHDLVDIAQP</sequence>
<dbReference type="EMBL" id="FOJA01000001">
    <property type="protein sequence ID" value="SEW24925.1"/>
    <property type="molecule type" value="Genomic_DNA"/>
</dbReference>
<dbReference type="OrthoDB" id="115864at2157"/>
<protein>
    <submittedName>
        <fullName evidence="2">Haloacid dehalogenase superfamily, subfamily IA, variant 3 with third motif having DD or ED/haloacid dehalogenase superfamily, subfamily IA, variant 1 with third motif having Dx(3-4)D or Dx(3-4)E</fullName>
    </submittedName>
</protein>
<keyword evidence="3" id="KW-1185">Reference proteome</keyword>
<dbReference type="Pfam" id="PF00702">
    <property type="entry name" value="Hydrolase"/>
    <property type="match status" value="1"/>
</dbReference>
<dbReference type="SFLD" id="SFLDS00003">
    <property type="entry name" value="Haloacid_Dehalogenase"/>
    <property type="match status" value="1"/>
</dbReference>
<dbReference type="InterPro" id="IPR050155">
    <property type="entry name" value="HAD-like_hydrolase_sf"/>
</dbReference>
<dbReference type="STRING" id="355548.SAMN04487945_2495"/>
<dbReference type="PANTHER" id="PTHR43434">
    <property type="entry name" value="PHOSPHOGLYCOLATE PHOSPHATASE"/>
    <property type="match status" value="1"/>
</dbReference>
<evidence type="ECO:0000313" key="3">
    <source>
        <dbReference type="Proteomes" id="UP000198518"/>
    </source>
</evidence>
<dbReference type="RefSeq" id="WP_089669717.1">
    <property type="nucleotide sequence ID" value="NZ_FOJA01000001.1"/>
</dbReference>
<dbReference type="Gene3D" id="3.40.50.1000">
    <property type="entry name" value="HAD superfamily/HAD-like"/>
    <property type="match status" value="1"/>
</dbReference>
<dbReference type="AlphaFoldDB" id="A0A1I0QE90"/>
<accession>A0A1I0QE90</accession>
<gene>
    <name evidence="2" type="ORF">SAMN04487945_2495</name>
</gene>
<dbReference type="InterPro" id="IPR006439">
    <property type="entry name" value="HAD-SF_hydro_IA"/>
</dbReference>
<dbReference type="PANTHER" id="PTHR43434:SF1">
    <property type="entry name" value="PHOSPHOGLYCOLATE PHOSPHATASE"/>
    <property type="match status" value="1"/>
</dbReference>
<dbReference type="SFLD" id="SFLDG01129">
    <property type="entry name" value="C1.5:_HAD__Beta-PGM__Phosphata"/>
    <property type="match status" value="1"/>
</dbReference>
<dbReference type="GO" id="GO:0008967">
    <property type="term" value="F:phosphoglycolate phosphatase activity"/>
    <property type="evidence" value="ECO:0007669"/>
    <property type="project" value="TreeGrafter"/>
</dbReference>
<dbReference type="InterPro" id="IPR023214">
    <property type="entry name" value="HAD_sf"/>
</dbReference>
<dbReference type="GO" id="GO:0006281">
    <property type="term" value="P:DNA repair"/>
    <property type="evidence" value="ECO:0007669"/>
    <property type="project" value="TreeGrafter"/>
</dbReference>
<dbReference type="InterPro" id="IPR036412">
    <property type="entry name" value="HAD-like_sf"/>
</dbReference>
<comment type="similarity">
    <text evidence="1">Belongs to the HAD-like hydrolase superfamily.</text>
</comment>
<organism evidence="2 3">
    <name type="scientific">Halobacterium jilantaiense</name>
    <dbReference type="NCBI Taxonomy" id="355548"/>
    <lineage>
        <taxon>Archaea</taxon>
        <taxon>Methanobacteriati</taxon>
        <taxon>Methanobacteriota</taxon>
        <taxon>Stenosarchaea group</taxon>
        <taxon>Halobacteria</taxon>
        <taxon>Halobacteriales</taxon>
        <taxon>Halobacteriaceae</taxon>
        <taxon>Halobacterium</taxon>
    </lineage>
</organism>
<evidence type="ECO:0000256" key="1">
    <source>
        <dbReference type="ARBA" id="ARBA00007958"/>
    </source>
</evidence>
<reference evidence="2 3" key="1">
    <citation type="submission" date="2016-10" db="EMBL/GenBank/DDBJ databases">
        <authorList>
            <person name="de Groot N.N."/>
        </authorList>
    </citation>
    <scope>NUCLEOTIDE SEQUENCE [LARGE SCALE GENOMIC DNA]</scope>
    <source>
        <strain evidence="2 3">CGMCC 1.5337</strain>
    </source>
</reference>
<dbReference type="Proteomes" id="UP000198518">
    <property type="component" value="Unassembled WGS sequence"/>
</dbReference>
<dbReference type="SUPFAM" id="SSF56784">
    <property type="entry name" value="HAD-like"/>
    <property type="match status" value="1"/>
</dbReference>